<gene>
    <name evidence="12" type="ORF">CVT24_001373</name>
</gene>
<keyword evidence="3" id="KW-0808">Transferase</keyword>
<dbReference type="GO" id="GO:0003723">
    <property type="term" value="F:RNA binding"/>
    <property type="evidence" value="ECO:0007669"/>
    <property type="project" value="UniProtKB-UniRule"/>
</dbReference>
<dbReference type="GO" id="GO:0016567">
    <property type="term" value="P:protein ubiquitination"/>
    <property type="evidence" value="ECO:0007669"/>
    <property type="project" value="InterPro"/>
</dbReference>
<keyword evidence="7" id="KW-0833">Ubl conjugation pathway</keyword>
<dbReference type="InterPro" id="IPR017907">
    <property type="entry name" value="Znf_RING_CS"/>
</dbReference>
<evidence type="ECO:0000256" key="1">
    <source>
        <dbReference type="ARBA" id="ARBA00001798"/>
    </source>
</evidence>
<evidence type="ECO:0000256" key="8">
    <source>
        <dbReference type="ARBA" id="ARBA00022833"/>
    </source>
</evidence>
<dbReference type="CDD" id="cd20335">
    <property type="entry name" value="BRcat_RBR"/>
    <property type="match status" value="1"/>
</dbReference>
<dbReference type="SUPFAM" id="SSF54928">
    <property type="entry name" value="RNA-binding domain, RBD"/>
    <property type="match status" value="1"/>
</dbReference>
<dbReference type="SUPFAM" id="SSF57850">
    <property type="entry name" value="RING/U-box"/>
    <property type="match status" value="2"/>
</dbReference>
<keyword evidence="9" id="KW-0694">RNA-binding</keyword>
<dbReference type="EC" id="2.3.2.31" evidence="2"/>
<dbReference type="CDD" id="cd00590">
    <property type="entry name" value="RRM_SF"/>
    <property type="match status" value="1"/>
</dbReference>
<evidence type="ECO:0000256" key="7">
    <source>
        <dbReference type="ARBA" id="ARBA00022786"/>
    </source>
</evidence>
<evidence type="ECO:0000256" key="6">
    <source>
        <dbReference type="ARBA" id="ARBA00022771"/>
    </source>
</evidence>
<dbReference type="Gene3D" id="3.30.40.10">
    <property type="entry name" value="Zinc/RING finger domain, C3HC4 (zinc finger)"/>
    <property type="match status" value="1"/>
</dbReference>
<keyword evidence="6" id="KW-0863">Zinc-finger</keyword>
<accession>A0A409YYZ8</accession>
<dbReference type="Pfam" id="PF00076">
    <property type="entry name" value="RRM_1"/>
    <property type="match status" value="1"/>
</dbReference>
<dbReference type="Pfam" id="PF22191">
    <property type="entry name" value="IBR_1"/>
    <property type="match status" value="1"/>
</dbReference>
<comment type="caution">
    <text evidence="12">The sequence shown here is derived from an EMBL/GenBank/DDBJ whole genome shotgun (WGS) entry which is preliminary data.</text>
</comment>
<feature type="domain" description="RRM" evidence="10">
    <location>
        <begin position="82"/>
        <end position="157"/>
    </location>
</feature>
<dbReference type="PROSITE" id="PS00518">
    <property type="entry name" value="ZF_RING_1"/>
    <property type="match status" value="1"/>
</dbReference>
<keyword evidence="13" id="KW-1185">Reference proteome</keyword>
<dbReference type="Proteomes" id="UP000284842">
    <property type="component" value="Unassembled WGS sequence"/>
</dbReference>
<evidence type="ECO:0000259" key="10">
    <source>
        <dbReference type="PROSITE" id="PS50102"/>
    </source>
</evidence>
<sequence>MRRPHNPSHSTITPHPPNQKPLLTIHASFKHAVHAHLNPGYDKSLQRIRVDTLPYSIPNTKIRATFGPGFTLVDIVTGMDSCWVYIRGFPARWRGTEIYQVLREFGEVTELQELSGRNTGPPLKVQFQKKSGALNAIRRLHGRVIEGKKVEISLGLETGTNQVSLVRDATVQVNITIPYVKIWVGYKTEEAYLEAIERARTTPFHDFWTTAEPFQGLPAVGFKTVEFTVPGFMKADDMKMFGENEGVVTALSYRDSPYPTLDAVQSALNTLLEKISAKGVKNVKLMPGPYRSGLIRFKIACNDGSAARKLAQQLDRRFLHDIARIYSQRVFSLVIYVEKHKYQRSAAHIAELSLSAEQLGYGHGINVDDRGHSSAKIHITATKFKSLGFLKSQVDKVFNGTVVTGPDGCWLWDDSFDYGPGVKFVQELELRYAPVTIRRDISRRNIWVYGPEGKAALARGAIQQHILALRQWAQRSIHLPGPLWSFFCDGPFQDLEDDLGADAIQLEYHARLLHIRGSDKVYEKAALAVQEARRKLRARQHGINTESDCPACFCVVTNPVKLVCGHEYCRECLQRYHNTSVVIGFFPLVCHGNGGKCNKKIALDIARRILAPIHWDQVVGAALKDHVRRHPDEFHYCPNPDCNEIYRPAPEGIVYTCPSCYLRICPNCDGEEHKNLTCAEVKEGVGEYRVWAEKHNVKQCPKCKVGIEKAAGCNHMTCAMCKTHICWVCLQTFPDGESAIYDHMRNKHGSIGLVPDVEEIEEIPR</sequence>
<dbReference type="PANTHER" id="PTHR11685">
    <property type="entry name" value="RBR FAMILY RING FINGER AND IBR DOMAIN-CONTAINING"/>
    <property type="match status" value="1"/>
</dbReference>
<dbReference type="GO" id="GO:0008270">
    <property type="term" value="F:zinc ion binding"/>
    <property type="evidence" value="ECO:0007669"/>
    <property type="project" value="UniProtKB-KW"/>
</dbReference>
<evidence type="ECO:0000313" key="13">
    <source>
        <dbReference type="Proteomes" id="UP000284842"/>
    </source>
</evidence>
<dbReference type="STRING" id="181874.A0A409YYZ8"/>
<organism evidence="12 13">
    <name type="scientific">Panaeolus cyanescens</name>
    <dbReference type="NCBI Taxonomy" id="181874"/>
    <lineage>
        <taxon>Eukaryota</taxon>
        <taxon>Fungi</taxon>
        <taxon>Dikarya</taxon>
        <taxon>Basidiomycota</taxon>
        <taxon>Agaricomycotina</taxon>
        <taxon>Agaricomycetes</taxon>
        <taxon>Agaricomycetidae</taxon>
        <taxon>Agaricales</taxon>
        <taxon>Agaricineae</taxon>
        <taxon>Galeropsidaceae</taxon>
        <taxon>Panaeolus</taxon>
    </lineage>
</organism>
<dbReference type="Gene3D" id="3.30.70.330">
    <property type="match status" value="1"/>
</dbReference>
<dbReference type="InterPro" id="IPR002867">
    <property type="entry name" value="IBR_dom"/>
</dbReference>
<dbReference type="OrthoDB" id="10009520at2759"/>
<keyword evidence="8" id="KW-0862">Zinc</keyword>
<evidence type="ECO:0000256" key="9">
    <source>
        <dbReference type="PROSITE-ProRule" id="PRU00176"/>
    </source>
</evidence>
<keyword evidence="5" id="KW-0677">Repeat</keyword>
<dbReference type="InterPro" id="IPR035979">
    <property type="entry name" value="RBD_domain_sf"/>
</dbReference>
<dbReference type="InterPro" id="IPR012677">
    <property type="entry name" value="Nucleotide-bd_a/b_plait_sf"/>
</dbReference>
<proteinExistence type="predicted"/>
<dbReference type="PROSITE" id="PS50102">
    <property type="entry name" value="RRM"/>
    <property type="match status" value="1"/>
</dbReference>
<dbReference type="InterPro" id="IPR044066">
    <property type="entry name" value="TRIAD_supradom"/>
</dbReference>
<evidence type="ECO:0000256" key="2">
    <source>
        <dbReference type="ARBA" id="ARBA00012251"/>
    </source>
</evidence>
<dbReference type="InParanoid" id="A0A409YYZ8"/>
<comment type="catalytic activity">
    <reaction evidence="1">
        <text>[E2 ubiquitin-conjugating enzyme]-S-ubiquitinyl-L-cysteine + [acceptor protein]-L-lysine = [E2 ubiquitin-conjugating enzyme]-L-cysteine + [acceptor protein]-N(6)-ubiquitinyl-L-lysine.</text>
        <dbReference type="EC" id="2.3.2.31"/>
    </reaction>
</comment>
<name>A0A409YYZ8_9AGAR</name>
<dbReference type="Pfam" id="PF01485">
    <property type="entry name" value="IBR"/>
    <property type="match status" value="1"/>
</dbReference>
<dbReference type="InterPro" id="IPR031127">
    <property type="entry name" value="E3_UB_ligase_RBR"/>
</dbReference>
<dbReference type="CDD" id="cd22585">
    <property type="entry name" value="Rcat_RBR_DEAH12-like"/>
    <property type="match status" value="1"/>
</dbReference>
<evidence type="ECO:0000256" key="3">
    <source>
        <dbReference type="ARBA" id="ARBA00022679"/>
    </source>
</evidence>
<dbReference type="AlphaFoldDB" id="A0A409YYZ8"/>
<dbReference type="PROSITE" id="PS51873">
    <property type="entry name" value="TRIAD"/>
    <property type="match status" value="1"/>
</dbReference>
<evidence type="ECO:0000313" key="12">
    <source>
        <dbReference type="EMBL" id="PPR08209.1"/>
    </source>
</evidence>
<dbReference type="InterPro" id="IPR013083">
    <property type="entry name" value="Znf_RING/FYVE/PHD"/>
</dbReference>
<feature type="domain" description="RING-type" evidence="11">
    <location>
        <begin position="545"/>
        <end position="754"/>
    </location>
</feature>
<evidence type="ECO:0000256" key="4">
    <source>
        <dbReference type="ARBA" id="ARBA00022723"/>
    </source>
</evidence>
<reference evidence="12 13" key="1">
    <citation type="journal article" date="2018" name="Evol. Lett.">
        <title>Horizontal gene cluster transfer increased hallucinogenic mushroom diversity.</title>
        <authorList>
            <person name="Reynolds H.T."/>
            <person name="Vijayakumar V."/>
            <person name="Gluck-Thaler E."/>
            <person name="Korotkin H.B."/>
            <person name="Matheny P.B."/>
            <person name="Slot J.C."/>
        </authorList>
    </citation>
    <scope>NUCLEOTIDE SEQUENCE [LARGE SCALE GENOMIC DNA]</scope>
    <source>
        <strain evidence="12 13">2629</strain>
    </source>
</reference>
<keyword evidence="4" id="KW-0479">Metal-binding</keyword>
<dbReference type="EMBL" id="NHTK01000072">
    <property type="protein sequence ID" value="PPR08209.1"/>
    <property type="molecule type" value="Genomic_DNA"/>
</dbReference>
<dbReference type="Gene3D" id="1.20.120.1750">
    <property type="match status" value="1"/>
</dbReference>
<evidence type="ECO:0000256" key="5">
    <source>
        <dbReference type="ARBA" id="ARBA00022737"/>
    </source>
</evidence>
<evidence type="ECO:0000259" key="11">
    <source>
        <dbReference type="PROSITE" id="PS51873"/>
    </source>
</evidence>
<dbReference type="SMART" id="SM00360">
    <property type="entry name" value="RRM"/>
    <property type="match status" value="1"/>
</dbReference>
<dbReference type="InterPro" id="IPR000504">
    <property type="entry name" value="RRM_dom"/>
</dbReference>
<dbReference type="GO" id="GO:0061630">
    <property type="term" value="F:ubiquitin protein ligase activity"/>
    <property type="evidence" value="ECO:0007669"/>
    <property type="project" value="UniProtKB-EC"/>
</dbReference>
<protein>
    <recommendedName>
        <fullName evidence="2">RBR-type E3 ubiquitin transferase</fullName>
        <ecNumber evidence="2">2.3.2.31</ecNumber>
    </recommendedName>
</protein>